<feature type="compositionally biased region" description="Basic residues" evidence="5">
    <location>
        <begin position="603"/>
        <end position="614"/>
    </location>
</feature>
<dbReference type="GO" id="GO:0000290">
    <property type="term" value="P:deadenylation-dependent decapping of nuclear-transcribed mRNA"/>
    <property type="evidence" value="ECO:0007669"/>
    <property type="project" value="InterPro"/>
</dbReference>
<feature type="compositionally biased region" description="Basic and acidic residues" evidence="5">
    <location>
        <begin position="615"/>
        <end position="626"/>
    </location>
</feature>
<evidence type="ECO:0000256" key="2">
    <source>
        <dbReference type="ARBA" id="ARBA00008778"/>
    </source>
</evidence>
<protein>
    <recommendedName>
        <fullName evidence="8">mRNA-decapping enzyme 1B</fullName>
    </recommendedName>
</protein>
<evidence type="ECO:0000313" key="7">
    <source>
        <dbReference type="Proteomes" id="UP000683000"/>
    </source>
</evidence>
<dbReference type="CDD" id="cd09804">
    <property type="entry name" value="Dcp1"/>
    <property type="match status" value="1"/>
</dbReference>
<keyword evidence="3" id="KW-0963">Cytoplasm</keyword>
<sequence>MPPRRSRSNSSASFQHAQASSSPPPTSLGMSPASRYLSNMKVIRRRDSSIVSIFDQFSHVCVYHHNGDKWEKQGYEGSMFLYERDSYPPYGLYIMNRVGMEDYIQRLYPEDSVGVHGSYLMMRHYPDFTARRLAEARSNLPLSARDGPATKFAPEYAIADPEKLNDADKGRSQTVGLWCFATDAREPMTDVVLRLQEYIKKNLPYPDKFRYGPDRPPPPSFRSTSRASERAHHARSASSASNASSIHSISESGEEDDRPAPSTSTSLNGPSGLDRLLAKLATPSQAQPSIGTGGSETTAASLLASISGPSRTMSVPPQSSSALSAPTRGLALLDTIFASATPPPPRAASRSVLSSNPPQHTASHPTSIINRVPSHSMPLQPLPPTAFSQDPHIHILSPKPTSTALPQVLNQEVISTLLGLPPSRASSVRYEGDNEASDDGASEPGSFTASIPQLSLPMAHTSDNEGGKPAARILGDVTPRPALRGFGSNINQVSDLLTAARIEQQTTNADTTPSDVHFQTSIAPQDSESTPTIYAQPRVNSTSVSSASKNPPKPRPLVPFETDSELWPYPRPPLVETDSDVIELDFADTSALSDPDAFEKHVSKGKKPRRSKRDQRKEREEIEKSWDVPAPQCTASPVPGPPTGMLNGKAKRPAQPEAVINAVPKQVHTSKHDDAPKININGAQSALLSSLASEDTAGRLSNLSRKDFVTEVLSLIYTNKQFVDVLYHAYTSQAI</sequence>
<reference evidence="6" key="1">
    <citation type="submission" date="2021-03" db="EMBL/GenBank/DDBJ databases">
        <title>Evolutionary innovations through gain and loss of genes in the ectomycorrhizal Boletales.</title>
        <authorList>
            <person name="Wu G."/>
            <person name="Miyauchi S."/>
            <person name="Morin E."/>
            <person name="Yang Z.-L."/>
            <person name="Xu J."/>
            <person name="Martin F.M."/>
        </authorList>
    </citation>
    <scope>NUCLEOTIDE SEQUENCE</scope>
    <source>
        <strain evidence="6">BR01</strain>
    </source>
</reference>
<dbReference type="InterPro" id="IPR011993">
    <property type="entry name" value="PH-like_dom_sf"/>
</dbReference>
<gene>
    <name evidence="6" type="ORF">JVT61DRAFT_10296</name>
</gene>
<keyword evidence="7" id="KW-1185">Reference proteome</keyword>
<feature type="compositionally biased region" description="Low complexity" evidence="5">
    <location>
        <begin position="236"/>
        <end position="251"/>
    </location>
</feature>
<evidence type="ECO:0000256" key="5">
    <source>
        <dbReference type="SAM" id="MobiDB-lite"/>
    </source>
</evidence>
<feature type="region of interest" description="Disordered" evidence="5">
    <location>
        <begin position="1"/>
        <end position="31"/>
    </location>
</feature>
<organism evidence="6 7">
    <name type="scientific">Boletus reticuloceps</name>
    <dbReference type="NCBI Taxonomy" id="495285"/>
    <lineage>
        <taxon>Eukaryota</taxon>
        <taxon>Fungi</taxon>
        <taxon>Dikarya</taxon>
        <taxon>Basidiomycota</taxon>
        <taxon>Agaricomycotina</taxon>
        <taxon>Agaricomycetes</taxon>
        <taxon>Agaricomycetidae</taxon>
        <taxon>Boletales</taxon>
        <taxon>Boletineae</taxon>
        <taxon>Boletaceae</taxon>
        <taxon>Boletoideae</taxon>
        <taxon>Boletus</taxon>
    </lineage>
</organism>
<dbReference type="AlphaFoldDB" id="A0A8I2YUY3"/>
<feature type="compositionally biased region" description="Low complexity" evidence="5">
    <location>
        <begin position="8"/>
        <end position="21"/>
    </location>
</feature>
<dbReference type="GO" id="GO:0003729">
    <property type="term" value="F:mRNA binding"/>
    <property type="evidence" value="ECO:0007669"/>
    <property type="project" value="TreeGrafter"/>
</dbReference>
<name>A0A8I2YUY3_9AGAM</name>
<dbReference type="PANTHER" id="PTHR16290:SF0">
    <property type="entry name" value="DECAPPING PROTEIN 1, ISOFORM A"/>
    <property type="match status" value="1"/>
</dbReference>
<feature type="region of interest" description="Disordered" evidence="5">
    <location>
        <begin position="423"/>
        <end position="450"/>
    </location>
</feature>
<comment type="subcellular location">
    <subcellularLocation>
        <location evidence="1">Cytoplasm</location>
    </subcellularLocation>
</comment>
<dbReference type="InterPro" id="IPR010334">
    <property type="entry name" value="Dcp1"/>
</dbReference>
<dbReference type="Proteomes" id="UP000683000">
    <property type="component" value="Unassembled WGS sequence"/>
</dbReference>
<dbReference type="Gene3D" id="2.30.29.30">
    <property type="entry name" value="Pleckstrin-homology domain (PH domain)/Phosphotyrosine-binding domain (PTB)"/>
    <property type="match status" value="1"/>
</dbReference>
<proteinExistence type="inferred from homology"/>
<feature type="region of interest" description="Disordered" evidence="5">
    <location>
        <begin position="338"/>
        <end position="399"/>
    </location>
</feature>
<dbReference type="SUPFAM" id="SSF50729">
    <property type="entry name" value="PH domain-like"/>
    <property type="match status" value="1"/>
</dbReference>
<accession>A0A8I2YUY3</accession>
<evidence type="ECO:0000313" key="6">
    <source>
        <dbReference type="EMBL" id="KAG6379759.1"/>
    </source>
</evidence>
<dbReference type="GO" id="GO:0031087">
    <property type="term" value="P:deadenylation-independent decapping of nuclear-transcribed mRNA"/>
    <property type="evidence" value="ECO:0007669"/>
    <property type="project" value="TreeGrafter"/>
</dbReference>
<dbReference type="GO" id="GO:0008047">
    <property type="term" value="F:enzyme activator activity"/>
    <property type="evidence" value="ECO:0007669"/>
    <property type="project" value="InterPro"/>
</dbReference>
<evidence type="ECO:0008006" key="8">
    <source>
        <dbReference type="Google" id="ProtNLM"/>
    </source>
</evidence>
<dbReference type="GO" id="GO:0006397">
    <property type="term" value="P:mRNA processing"/>
    <property type="evidence" value="ECO:0007669"/>
    <property type="project" value="UniProtKB-KW"/>
</dbReference>
<dbReference type="PANTHER" id="PTHR16290">
    <property type="entry name" value="TRANSCRIPTION FACTOR SMIF DECAPPING ENZYME DCP1"/>
    <property type="match status" value="1"/>
</dbReference>
<feature type="region of interest" description="Disordered" evidence="5">
    <location>
        <begin position="506"/>
        <end position="564"/>
    </location>
</feature>
<dbReference type="GO" id="GO:0000932">
    <property type="term" value="C:P-body"/>
    <property type="evidence" value="ECO:0007669"/>
    <property type="project" value="TreeGrafter"/>
</dbReference>
<feature type="compositionally biased region" description="Polar residues" evidence="5">
    <location>
        <begin position="506"/>
        <end position="549"/>
    </location>
</feature>
<feature type="region of interest" description="Disordered" evidence="5">
    <location>
        <begin position="205"/>
        <end position="273"/>
    </location>
</feature>
<dbReference type="Pfam" id="PF06058">
    <property type="entry name" value="DCP1"/>
    <property type="match status" value="1"/>
</dbReference>
<keyword evidence="4" id="KW-0507">mRNA processing</keyword>
<evidence type="ECO:0000256" key="4">
    <source>
        <dbReference type="ARBA" id="ARBA00022664"/>
    </source>
</evidence>
<dbReference type="OrthoDB" id="440673at2759"/>
<evidence type="ECO:0000256" key="3">
    <source>
        <dbReference type="ARBA" id="ARBA00022490"/>
    </source>
</evidence>
<comment type="caution">
    <text evidence="6">The sequence shown here is derived from an EMBL/GenBank/DDBJ whole genome shotgun (WGS) entry which is preliminary data.</text>
</comment>
<evidence type="ECO:0000256" key="1">
    <source>
        <dbReference type="ARBA" id="ARBA00004496"/>
    </source>
</evidence>
<dbReference type="EMBL" id="JAGFBS010000004">
    <property type="protein sequence ID" value="KAG6379759.1"/>
    <property type="molecule type" value="Genomic_DNA"/>
</dbReference>
<feature type="compositionally biased region" description="Polar residues" evidence="5">
    <location>
        <begin position="356"/>
        <end position="369"/>
    </location>
</feature>
<feature type="region of interest" description="Disordered" evidence="5">
    <location>
        <begin position="595"/>
        <end position="639"/>
    </location>
</feature>
<comment type="similarity">
    <text evidence="2">Belongs to the DCP1 family.</text>
</comment>